<keyword evidence="2" id="KW-1133">Transmembrane helix</keyword>
<keyword evidence="2" id="KW-0812">Transmembrane</keyword>
<evidence type="ECO:0000313" key="5">
    <source>
        <dbReference type="EMBL" id="CAG25449.1"/>
    </source>
</evidence>
<dbReference type="PROSITE" id="PS50055">
    <property type="entry name" value="TYR_PHOSPHATASE_PTP"/>
    <property type="match status" value="1"/>
</dbReference>
<accession>Q5W3L0</accession>
<feature type="domain" description="Tyrosine-protein phosphatase" evidence="3">
    <location>
        <begin position="72"/>
        <end position="302"/>
    </location>
</feature>
<dbReference type="InterPro" id="IPR016130">
    <property type="entry name" value="Tyr_Pase_AS"/>
</dbReference>
<evidence type="ECO:0000259" key="3">
    <source>
        <dbReference type="PROSITE" id="PS50055"/>
    </source>
</evidence>
<protein>
    <submittedName>
        <fullName evidence="5">Putative tyrosine phosphatase protein</fullName>
    </submittedName>
</protein>
<keyword evidence="2" id="KW-0472">Membrane</keyword>
<evidence type="ECO:0000259" key="4">
    <source>
        <dbReference type="PROSITE" id="PS50056"/>
    </source>
</evidence>
<dbReference type="Pfam" id="PF00102">
    <property type="entry name" value="Y_phosphatase"/>
    <property type="match status" value="1"/>
</dbReference>
<dbReference type="GO" id="GO:0004725">
    <property type="term" value="F:protein tyrosine phosphatase activity"/>
    <property type="evidence" value="ECO:0007669"/>
    <property type="project" value="InterPro"/>
</dbReference>
<dbReference type="CDD" id="cd00047">
    <property type="entry name" value="PTPc"/>
    <property type="match status" value="1"/>
</dbReference>
<name>Q5W3L0_9VIRU</name>
<feature type="domain" description="Tyrosine specific protein phosphatases" evidence="4">
    <location>
        <begin position="211"/>
        <end position="293"/>
    </location>
</feature>
<proteinExistence type="inferred from homology"/>
<sequence>MFSKINRRNDHDYLEPMSAERFIEKLSSLNAIAILKQEHADILASVQCDTTVGIGYETNEAQTGNSLFFFLRNCLPTYGQADSSETPQYDDSYYFIDGYKQKQKFICCKNPNEDEIDYFWQKIWNENVKIIVTFSITSSDVTSVRYLKLQNNSEVMYKEFCITVAGINISDSRVMTILHLKNQNNLIREVQCFCYTHWSRDELCYDVKSIIKFTSDINEVNTNFEALQSAEKSDKYSPILIHCSDGLNRSASFCLLDISISIFEKFGTVCFPRLLKQFQHQKIGCIDDVFYYIFCNYVLYSYILSKMNKIRK</sequence>
<dbReference type="PANTHER" id="PTHR19134">
    <property type="entry name" value="RECEPTOR-TYPE TYROSINE-PROTEIN PHOSPHATASE"/>
    <property type="match status" value="1"/>
</dbReference>
<dbReference type="PANTHER" id="PTHR19134:SF534">
    <property type="entry name" value="LD27988P"/>
    <property type="match status" value="1"/>
</dbReference>
<dbReference type="SMART" id="SM00404">
    <property type="entry name" value="PTPc_motif"/>
    <property type="match status" value="1"/>
</dbReference>
<reference evidence="5" key="1">
    <citation type="journal article" date="2004" name="J. Virol.">
        <title>Bracoviruses contain a large multigene family coding for protein tyrosine phosphatases.</title>
        <authorList>
            <person name="Provost B."/>
            <person name="Varricchio P."/>
            <person name="Arana E."/>
            <person name="Espagne E."/>
            <person name="Falabella P."/>
            <person name="Huguet E."/>
            <person name="La Scaleia R."/>
            <person name="Cattolico L."/>
            <person name="Poirie M."/>
            <person name="Malva C."/>
            <person name="Olszewski J.A."/>
            <person name="Pennacchio F."/>
            <person name="Drezen J.M."/>
        </authorList>
    </citation>
    <scope>NUCLEOTIDE SEQUENCE</scope>
</reference>
<feature type="transmembrane region" description="Helical" evidence="2">
    <location>
        <begin position="289"/>
        <end position="305"/>
    </location>
</feature>
<evidence type="ECO:0000256" key="2">
    <source>
        <dbReference type="SAM" id="Phobius"/>
    </source>
</evidence>
<evidence type="ECO:0000256" key="1">
    <source>
        <dbReference type="ARBA" id="ARBA00009580"/>
    </source>
</evidence>
<dbReference type="PROSITE" id="PS00383">
    <property type="entry name" value="TYR_PHOSPHATASE_1"/>
    <property type="match status" value="1"/>
</dbReference>
<dbReference type="InterPro" id="IPR050348">
    <property type="entry name" value="Protein-Tyr_Phosphatase"/>
</dbReference>
<gene>
    <name evidence="5" type="primary">PTP4</name>
</gene>
<dbReference type="Gene3D" id="3.90.190.10">
    <property type="entry name" value="Protein tyrosine phosphatase superfamily"/>
    <property type="match status" value="1"/>
</dbReference>
<dbReference type="EMBL" id="AJ634656">
    <property type="protein sequence ID" value="CAG25449.1"/>
    <property type="molecule type" value="Genomic_DNA"/>
</dbReference>
<organism evidence="5">
    <name type="scientific">Toxoneuron nigriceps polydnavirus</name>
    <dbReference type="NCBI Taxonomy" id="191766"/>
    <lineage>
        <taxon>Viruses</taxon>
        <taxon>Viruses incertae sedis</taxon>
        <taxon>Polydnaviriformidae</taxon>
    </lineage>
</organism>
<dbReference type="SMART" id="SM00194">
    <property type="entry name" value="PTPc"/>
    <property type="match status" value="1"/>
</dbReference>
<dbReference type="SUPFAM" id="SSF52799">
    <property type="entry name" value="(Phosphotyrosine protein) phosphatases II"/>
    <property type="match status" value="1"/>
</dbReference>
<dbReference type="PRINTS" id="PR00700">
    <property type="entry name" value="PRTYPHPHTASE"/>
</dbReference>
<dbReference type="InterPro" id="IPR003595">
    <property type="entry name" value="Tyr_Pase_cat"/>
</dbReference>
<dbReference type="InterPro" id="IPR000242">
    <property type="entry name" value="PTP_cat"/>
</dbReference>
<dbReference type="InterPro" id="IPR000387">
    <property type="entry name" value="Tyr_Pase_dom"/>
</dbReference>
<dbReference type="PROSITE" id="PS50056">
    <property type="entry name" value="TYR_PHOSPHATASE_2"/>
    <property type="match status" value="1"/>
</dbReference>
<comment type="similarity">
    <text evidence="1">Belongs to the protein-tyrosine phosphatase family.</text>
</comment>
<dbReference type="InterPro" id="IPR029021">
    <property type="entry name" value="Prot-tyrosine_phosphatase-like"/>
</dbReference>